<dbReference type="KEGG" id="pfy:PFICI_04878"/>
<name>W3XC31_PESFW</name>
<dbReference type="SUPFAM" id="SSF51905">
    <property type="entry name" value="FAD/NAD(P)-binding domain"/>
    <property type="match status" value="1"/>
</dbReference>
<dbReference type="AlphaFoldDB" id="W3XC31"/>
<dbReference type="OrthoDB" id="66881at2759"/>
<dbReference type="Proteomes" id="UP000030651">
    <property type="component" value="Unassembled WGS sequence"/>
</dbReference>
<dbReference type="HOGENOM" id="CLU_032067_2_0_1"/>
<dbReference type="EMBL" id="KI912111">
    <property type="protein sequence ID" value="ETS83002.1"/>
    <property type="molecule type" value="Genomic_DNA"/>
</dbReference>
<evidence type="ECO:0000313" key="4">
    <source>
        <dbReference type="Proteomes" id="UP000030651"/>
    </source>
</evidence>
<dbReference type="InterPro" id="IPR036188">
    <property type="entry name" value="FAD/NAD-bd_sf"/>
</dbReference>
<dbReference type="InParanoid" id="W3XC31"/>
<dbReference type="PANTHER" id="PTHR43872">
    <property type="entry name" value="MONOOXYGENASE, PUTATIVE (AFU_ORTHOLOGUE AFUA_8G02570)-RELATED"/>
    <property type="match status" value="1"/>
</dbReference>
<dbReference type="Pfam" id="PF13738">
    <property type="entry name" value="Pyr_redox_3"/>
    <property type="match status" value="1"/>
</dbReference>
<keyword evidence="2" id="KW-0503">Monooxygenase</keyword>
<accession>W3XC31</accession>
<keyword evidence="4" id="KW-1185">Reference proteome</keyword>
<protein>
    <recommendedName>
        <fullName evidence="5">FAD/NAD(P)-binding domain-containing protein</fullName>
    </recommendedName>
</protein>
<dbReference type="GO" id="GO:0004497">
    <property type="term" value="F:monooxygenase activity"/>
    <property type="evidence" value="ECO:0007669"/>
    <property type="project" value="UniProtKB-KW"/>
</dbReference>
<keyword evidence="2" id="KW-0560">Oxidoreductase</keyword>
<dbReference type="RefSeq" id="XP_007831650.1">
    <property type="nucleotide sequence ID" value="XM_007833459.1"/>
</dbReference>
<sequence>MATAFGSPEFESFDCIIIGAGISGINCAFRLKSQIPNASYVILEARSDIGGTWDQWKYPGARCDSEISTIAFSWHDFAFPSPIVSGTMIQDYLHQASAKAKIDENIRLNHKVSDAEWSRESQNWHILAYIDGNAKRFTSRFLVLAAGFLNYDTPPEVEIPNISQFKARVINPQFWPQDYDWTNERIAVIGSGATAVSLIPAITEKAAHVIMIQRSPNYVAKWDNGPSWAHKYLPLSFVYTCRRLWCAIRLQLFVSYCEKYPQAVIDFLRSDAKKILPARVDYDVHFKPRYKPWDQRMCVDADCAFFKSLSLPNVDITTGPIDTAIEQGIKMHDGKTIEADTIVAATGFRMQIDGGIRMRVDGQAVSWNDKFVWNGTMVSGVPNMVFMLGYPNNSWTLGIDESAFVLVRLMQHMQSRGARSAVPRVPKDTTMNELRLWDLMSTYRVAAELRLPVQGDKGPWRPRDAPIAGWIHSRWGEHHEWPGIHRMIPSANTLVVSATPSITGSSLQLSTDLAR</sequence>
<organism evidence="3 4">
    <name type="scientific">Pestalotiopsis fici (strain W106-1 / CGMCC3.15140)</name>
    <dbReference type="NCBI Taxonomy" id="1229662"/>
    <lineage>
        <taxon>Eukaryota</taxon>
        <taxon>Fungi</taxon>
        <taxon>Dikarya</taxon>
        <taxon>Ascomycota</taxon>
        <taxon>Pezizomycotina</taxon>
        <taxon>Sordariomycetes</taxon>
        <taxon>Xylariomycetidae</taxon>
        <taxon>Amphisphaeriales</taxon>
        <taxon>Sporocadaceae</taxon>
        <taxon>Pestalotiopsis</taxon>
    </lineage>
</organism>
<gene>
    <name evidence="3" type="ORF">PFICI_04878</name>
</gene>
<dbReference type="PANTHER" id="PTHR43872:SF1">
    <property type="entry name" value="MONOOXYGENASE, PUTATIVE (AFU_ORTHOLOGUE AFUA_8G02570)-RELATED"/>
    <property type="match status" value="1"/>
</dbReference>
<dbReference type="InterPro" id="IPR051820">
    <property type="entry name" value="FAD-binding_MO"/>
</dbReference>
<reference evidence="4" key="1">
    <citation type="journal article" date="2015" name="BMC Genomics">
        <title>Genomic and transcriptomic analysis of the endophytic fungus Pestalotiopsis fici reveals its lifestyle and high potential for synthesis of natural products.</title>
        <authorList>
            <person name="Wang X."/>
            <person name="Zhang X."/>
            <person name="Liu L."/>
            <person name="Xiang M."/>
            <person name="Wang W."/>
            <person name="Sun X."/>
            <person name="Che Y."/>
            <person name="Guo L."/>
            <person name="Liu G."/>
            <person name="Guo L."/>
            <person name="Wang C."/>
            <person name="Yin W.B."/>
            <person name="Stadler M."/>
            <person name="Zhang X."/>
            <person name="Liu X."/>
        </authorList>
    </citation>
    <scope>NUCLEOTIDE SEQUENCE [LARGE SCALE GENOMIC DNA]</scope>
    <source>
        <strain evidence="4">W106-1 / CGMCC3.15140</strain>
    </source>
</reference>
<comment type="cofactor">
    <cofactor evidence="1">
        <name>FAD</name>
        <dbReference type="ChEBI" id="CHEBI:57692"/>
    </cofactor>
</comment>
<proteinExistence type="predicted"/>
<dbReference type="GeneID" id="19269891"/>
<evidence type="ECO:0000313" key="3">
    <source>
        <dbReference type="EMBL" id="ETS83002.1"/>
    </source>
</evidence>
<evidence type="ECO:0000256" key="1">
    <source>
        <dbReference type="ARBA" id="ARBA00001974"/>
    </source>
</evidence>
<evidence type="ECO:0000256" key="2">
    <source>
        <dbReference type="ARBA" id="ARBA00023033"/>
    </source>
</evidence>
<dbReference type="Gene3D" id="3.50.50.60">
    <property type="entry name" value="FAD/NAD(P)-binding domain"/>
    <property type="match status" value="3"/>
</dbReference>
<dbReference type="eggNOG" id="KOG1399">
    <property type="taxonomic scope" value="Eukaryota"/>
</dbReference>
<evidence type="ECO:0008006" key="5">
    <source>
        <dbReference type="Google" id="ProtNLM"/>
    </source>
</evidence>